<evidence type="ECO:0000313" key="5">
    <source>
        <dbReference type="Proteomes" id="UP000626109"/>
    </source>
</evidence>
<feature type="region of interest" description="Disordered" evidence="1">
    <location>
        <begin position="464"/>
        <end position="483"/>
    </location>
</feature>
<feature type="domain" description="JmjC" evidence="3">
    <location>
        <begin position="160"/>
        <end position="304"/>
    </location>
</feature>
<dbReference type="PANTHER" id="PTHR12480">
    <property type="entry name" value="ARGININE DEMETHYLASE AND LYSYL-HYDROXYLASE JMJD"/>
    <property type="match status" value="1"/>
</dbReference>
<evidence type="ECO:0000259" key="3">
    <source>
        <dbReference type="PROSITE" id="PS51184"/>
    </source>
</evidence>
<organism evidence="4 5">
    <name type="scientific">Polarella glacialis</name>
    <name type="common">Dinoflagellate</name>
    <dbReference type="NCBI Taxonomy" id="89957"/>
    <lineage>
        <taxon>Eukaryota</taxon>
        <taxon>Sar</taxon>
        <taxon>Alveolata</taxon>
        <taxon>Dinophyceae</taxon>
        <taxon>Suessiales</taxon>
        <taxon>Suessiaceae</taxon>
        <taxon>Polarella</taxon>
    </lineage>
</organism>
<feature type="compositionally biased region" description="Low complexity" evidence="1">
    <location>
        <begin position="468"/>
        <end position="477"/>
    </location>
</feature>
<sequence>MSWSQWSLSFAAFLPSGAAAAAGAGAGAGSCGGWECERSAELDPVLRLRRGQSQFCDIPFFATSDEALLQGPELLNKAFVIRSGGKLNLPAFSMKRLRARAKDRNLVAKVGYSAEIVENGGGGTHDHPLNNFLDSMMHENRLFGGVQLERPYMFHRVEAVYSVVESEDVSIPDPLMSWNWTKDNTFQIFALGGPGSGVTWHDHRAAFETVAYGWKRWFLYPSDTVTLGGSMGEYAIDDWLRVVYPTLGADRAPLECVLGPGDLIYVPEEWRHAVMNLADTVAVSTQSLLVTEVRRNNMAMGPAQAALKGDPSQQSKLIELIEQAPLDNSDRISMAWMIAPGDPAGAEAELRAALEVDPWCLEAMNMLFRLLTEGHFTSPAPEPVLLHLLQDFKPYLFNNTRNMAANNMLAAYYKLTRSFKLEGKALRRNLELSAKKLWAGSGGPLLSEADWKQRIREAKQRFLEAKRTSSAASRATTEPQVEL</sequence>
<gene>
    <name evidence="4" type="ORF">PGLA2088_LOCUS32201</name>
</gene>
<dbReference type="InterPro" id="IPR050910">
    <property type="entry name" value="JMJD6_ArgDemeth/LysHydrox"/>
</dbReference>
<accession>A0A813KAZ8</accession>
<proteinExistence type="predicted"/>
<evidence type="ECO:0000256" key="1">
    <source>
        <dbReference type="SAM" id="MobiDB-lite"/>
    </source>
</evidence>
<evidence type="ECO:0000256" key="2">
    <source>
        <dbReference type="SAM" id="SignalP"/>
    </source>
</evidence>
<dbReference type="Proteomes" id="UP000626109">
    <property type="component" value="Unassembled WGS sequence"/>
</dbReference>
<comment type="caution">
    <text evidence="4">The sequence shown here is derived from an EMBL/GenBank/DDBJ whole genome shotgun (WGS) entry which is preliminary data.</text>
</comment>
<keyword evidence="2" id="KW-0732">Signal</keyword>
<dbReference type="CDD" id="cd02208">
    <property type="entry name" value="cupin_RmlC-like"/>
    <property type="match status" value="1"/>
</dbReference>
<dbReference type="Gene3D" id="2.60.120.650">
    <property type="entry name" value="Cupin"/>
    <property type="match status" value="1"/>
</dbReference>
<protein>
    <recommendedName>
        <fullName evidence="3">JmjC domain-containing protein</fullName>
    </recommendedName>
</protein>
<reference evidence="4" key="1">
    <citation type="submission" date="2021-02" db="EMBL/GenBank/DDBJ databases">
        <authorList>
            <person name="Dougan E. K."/>
            <person name="Rhodes N."/>
            <person name="Thang M."/>
            <person name="Chan C."/>
        </authorList>
    </citation>
    <scope>NUCLEOTIDE SEQUENCE</scope>
</reference>
<feature type="chain" id="PRO_5032602839" description="JmjC domain-containing protein" evidence="2">
    <location>
        <begin position="20"/>
        <end position="483"/>
    </location>
</feature>
<dbReference type="SUPFAM" id="SSF51197">
    <property type="entry name" value="Clavaminate synthase-like"/>
    <property type="match status" value="1"/>
</dbReference>
<evidence type="ECO:0000313" key="4">
    <source>
        <dbReference type="EMBL" id="CAE8701872.1"/>
    </source>
</evidence>
<dbReference type="EMBL" id="CAJNNW010029915">
    <property type="protein sequence ID" value="CAE8701872.1"/>
    <property type="molecule type" value="Genomic_DNA"/>
</dbReference>
<feature type="signal peptide" evidence="2">
    <location>
        <begin position="1"/>
        <end position="19"/>
    </location>
</feature>
<dbReference type="InterPro" id="IPR003347">
    <property type="entry name" value="JmjC_dom"/>
</dbReference>
<name>A0A813KAZ8_POLGL</name>
<dbReference type="PROSITE" id="PS51184">
    <property type="entry name" value="JMJC"/>
    <property type="match status" value="1"/>
</dbReference>
<dbReference type="AlphaFoldDB" id="A0A813KAZ8"/>